<evidence type="ECO:0000256" key="17">
    <source>
        <dbReference type="SAM" id="MobiDB-lite"/>
    </source>
</evidence>
<evidence type="ECO:0000256" key="5">
    <source>
        <dbReference type="ARBA" id="ARBA00022448"/>
    </source>
</evidence>
<comment type="caution">
    <text evidence="18">The sequence shown here is derived from an EMBL/GenBank/DDBJ whole genome shotgun (WGS) entry which is preliminary data.</text>
</comment>
<keyword evidence="12" id="KW-0539">Nucleus</keyword>
<accession>A0AB34PW73</accession>
<dbReference type="EMBL" id="AJIX01000013">
    <property type="protein sequence ID" value="KGR13747.1"/>
    <property type="molecule type" value="Genomic_DNA"/>
</dbReference>
<keyword evidence="10" id="KW-0906">Nuclear pore complex</keyword>
<proteinExistence type="inferred from homology"/>
<keyword evidence="5" id="KW-0813">Transport</keyword>
<dbReference type="GO" id="GO:0005543">
    <property type="term" value="F:phospholipid binding"/>
    <property type="evidence" value="ECO:0007669"/>
    <property type="project" value="TreeGrafter"/>
</dbReference>
<dbReference type="InterPro" id="IPR012476">
    <property type="entry name" value="GLE1"/>
</dbReference>
<keyword evidence="6" id="KW-0509">mRNA transport</keyword>
<dbReference type="GO" id="GO:0000822">
    <property type="term" value="F:inositol hexakisphosphate binding"/>
    <property type="evidence" value="ECO:0007669"/>
    <property type="project" value="TreeGrafter"/>
</dbReference>
<evidence type="ECO:0000256" key="13">
    <source>
        <dbReference type="ARBA" id="ARBA00026227"/>
    </source>
</evidence>
<sequence>MKFGLPDNFEVVVDVSSKPANQITLSLIKPSRPKNTFNDVFKKTCNDIDENTLDFIKFKQNEINERVDTLQSKMKSREAQADVNITHLIQDFNSQLRIQNEQVEELIRKEKERIRLELERKRREEEERRRREEEERRRQEEEERRRKEEEERKRKEEAKRLEEEERKRKEEEEARKKREAELKRQQELKIQREKELLEQKKKERESRFTTDYNQIEKTLYKYKQDIQDIKNNVKLKLNEDPDLKKQVNQYKRKINPKFGQLSNSLSQFNKISTEVIGMIKAVETNALVFKWVLNFTAKAIIDQAETEVIVRPNSAVPLAKLAYAILQAIPDFEYYLNARFIKKCPYIIGYNCSIDSEEGRERMGWKRPDGSKWEEETKYDERMGGIVSVWAAMTTITNHGSQKSLYSFEASWQFLARTANLQTSMLVNTHFTILGNWWEAAGASFLGVYGNQSQKLMYIVVVQLTDVVASKKFPSAARLRIMGEEWVTRRQIQSLKAMEY</sequence>
<organism evidence="18 19">
    <name type="scientific">Candida albicans P78048</name>
    <dbReference type="NCBI Taxonomy" id="1094989"/>
    <lineage>
        <taxon>Eukaryota</taxon>
        <taxon>Fungi</taxon>
        <taxon>Dikarya</taxon>
        <taxon>Ascomycota</taxon>
        <taxon>Saccharomycotina</taxon>
        <taxon>Pichiomycetes</taxon>
        <taxon>Debaryomycetaceae</taxon>
        <taxon>Candida/Lodderomyces clade</taxon>
        <taxon>Candida</taxon>
    </lineage>
</organism>
<dbReference type="PANTHER" id="PTHR12960:SF0">
    <property type="entry name" value="MRNA EXPORT FACTOR GLE1"/>
    <property type="match status" value="1"/>
</dbReference>
<evidence type="ECO:0000256" key="15">
    <source>
        <dbReference type="ARBA" id="ARBA00075092"/>
    </source>
</evidence>
<evidence type="ECO:0000256" key="14">
    <source>
        <dbReference type="ARBA" id="ARBA00029983"/>
    </source>
</evidence>
<keyword evidence="7" id="KW-0653">Protein transport</keyword>
<evidence type="ECO:0000313" key="18">
    <source>
        <dbReference type="EMBL" id="KGR13747.1"/>
    </source>
</evidence>
<evidence type="ECO:0000256" key="7">
    <source>
        <dbReference type="ARBA" id="ARBA00022927"/>
    </source>
</evidence>
<dbReference type="PANTHER" id="PTHR12960">
    <property type="entry name" value="GLE-1-RELATED"/>
    <property type="match status" value="1"/>
</dbReference>
<evidence type="ECO:0000256" key="2">
    <source>
        <dbReference type="ARBA" id="ARBA00004567"/>
    </source>
</evidence>
<evidence type="ECO:0000256" key="8">
    <source>
        <dbReference type="ARBA" id="ARBA00023010"/>
    </source>
</evidence>
<reference evidence="18 19" key="1">
    <citation type="submission" date="2013-12" db="EMBL/GenBank/DDBJ databases">
        <title>The Genome Sequence of Candida albicans P78048.</title>
        <authorList>
            <consortium name="The Broad Institute Genome Sequencing Platform"/>
            <consortium name="The Broad Institute Genome Sequencing Center for Infectious Disease"/>
            <person name="Cuomo C."/>
            <person name="Bennett R."/>
            <person name="Hirakawa M."/>
            <person name="Noverr M."/>
            <person name="Mitchell A."/>
            <person name="Young S.K."/>
            <person name="Zeng Q."/>
            <person name="Gargeya S."/>
            <person name="Fitzgerald M."/>
            <person name="Abouelleil A."/>
            <person name="Alvarado L."/>
            <person name="Berlin A.M."/>
            <person name="Chapman S.B."/>
            <person name="Dewar J."/>
            <person name="Goldberg J."/>
            <person name="Griggs A."/>
            <person name="Gujja S."/>
            <person name="Hansen M."/>
            <person name="Howarth C."/>
            <person name="Imamovic A."/>
            <person name="Larimer J."/>
            <person name="McCowan C."/>
            <person name="Murphy C."/>
            <person name="Pearson M."/>
            <person name="Priest M."/>
            <person name="Roberts A."/>
            <person name="Saif S."/>
            <person name="Shea T."/>
            <person name="Sykes S."/>
            <person name="Wortman J."/>
            <person name="Nusbaum C."/>
            <person name="Birren B."/>
        </authorList>
    </citation>
    <scope>NUCLEOTIDE SEQUENCE [LARGE SCALE GENOMIC DNA]</scope>
    <source>
        <strain evidence="18 19">P78048</strain>
    </source>
</reference>
<protein>
    <recommendedName>
        <fullName evidence="13">mRNA export factor GLE1</fullName>
    </recommendedName>
    <alternativeName>
        <fullName evidence="15">Nuclear pore protein GLE1</fullName>
    </alternativeName>
    <alternativeName>
        <fullName evidence="14">Nucleoporin GLE1</fullName>
    </alternativeName>
    <alternativeName>
        <fullName evidence="16">RNA export factor GLE1</fullName>
    </alternativeName>
</protein>
<keyword evidence="11" id="KW-0472">Membrane</keyword>
<dbReference type="Pfam" id="PF07817">
    <property type="entry name" value="GLE1"/>
    <property type="match status" value="1"/>
</dbReference>
<comment type="subcellular location">
    <subcellularLocation>
        <location evidence="1">Nucleus membrane</location>
        <topology evidence="1">Peripheral membrane protein</topology>
        <orientation evidence="1">Cytoplasmic side</orientation>
    </subcellularLocation>
    <subcellularLocation>
        <location evidence="3">Nucleus membrane</location>
        <topology evidence="3">Peripheral membrane protein</topology>
        <orientation evidence="3">Nucleoplasmic side</orientation>
    </subcellularLocation>
    <subcellularLocation>
        <location evidence="2">Nucleus</location>
        <location evidence="2">Nuclear pore complex</location>
    </subcellularLocation>
</comment>
<evidence type="ECO:0000256" key="10">
    <source>
        <dbReference type="ARBA" id="ARBA00023132"/>
    </source>
</evidence>
<evidence type="ECO:0000256" key="11">
    <source>
        <dbReference type="ARBA" id="ARBA00023136"/>
    </source>
</evidence>
<name>A0AB34PW73_CANAX</name>
<dbReference type="Proteomes" id="UP000030161">
    <property type="component" value="Unassembled WGS sequence"/>
</dbReference>
<gene>
    <name evidence="18" type="ORF">MG3_02177</name>
</gene>
<dbReference type="GO" id="GO:0016973">
    <property type="term" value="P:poly(A)+ mRNA export from nucleus"/>
    <property type="evidence" value="ECO:0007669"/>
    <property type="project" value="InterPro"/>
</dbReference>
<dbReference type="GO" id="GO:0031965">
    <property type="term" value="C:nuclear membrane"/>
    <property type="evidence" value="ECO:0007669"/>
    <property type="project" value="UniProtKB-SubCell"/>
</dbReference>
<evidence type="ECO:0000256" key="1">
    <source>
        <dbReference type="ARBA" id="ARBA00004335"/>
    </source>
</evidence>
<evidence type="ECO:0000256" key="12">
    <source>
        <dbReference type="ARBA" id="ARBA00023242"/>
    </source>
</evidence>
<dbReference type="FunFam" id="1.25.40.510:FF:000003">
    <property type="entry name" value="Nucleoporin GLE1"/>
    <property type="match status" value="1"/>
</dbReference>
<evidence type="ECO:0000256" key="6">
    <source>
        <dbReference type="ARBA" id="ARBA00022816"/>
    </source>
</evidence>
<dbReference type="GO" id="GO:0005737">
    <property type="term" value="C:cytoplasm"/>
    <property type="evidence" value="ECO:0007669"/>
    <property type="project" value="UniProtKB-ARBA"/>
</dbReference>
<evidence type="ECO:0000256" key="16">
    <source>
        <dbReference type="ARBA" id="ARBA00075681"/>
    </source>
</evidence>
<evidence type="ECO:0000256" key="4">
    <source>
        <dbReference type="ARBA" id="ARBA00011056"/>
    </source>
</evidence>
<dbReference type="Gene3D" id="1.25.40.510">
    <property type="entry name" value="GLE1-like"/>
    <property type="match status" value="1"/>
</dbReference>
<dbReference type="GO" id="GO:0031369">
    <property type="term" value="F:translation initiation factor binding"/>
    <property type="evidence" value="ECO:0007669"/>
    <property type="project" value="TreeGrafter"/>
</dbReference>
<feature type="region of interest" description="Disordered" evidence="17">
    <location>
        <begin position="127"/>
        <end position="183"/>
    </location>
</feature>
<keyword evidence="9" id="KW-0175">Coiled coil</keyword>
<dbReference type="InterPro" id="IPR038506">
    <property type="entry name" value="GLE1-like_sf"/>
</dbReference>
<evidence type="ECO:0000256" key="3">
    <source>
        <dbReference type="ARBA" id="ARBA00004620"/>
    </source>
</evidence>
<comment type="similarity">
    <text evidence="4">Belongs to the GLE1 family.</text>
</comment>
<evidence type="ECO:0000256" key="9">
    <source>
        <dbReference type="ARBA" id="ARBA00023054"/>
    </source>
</evidence>
<keyword evidence="8" id="KW-0811">Translocation</keyword>
<dbReference type="AlphaFoldDB" id="A0AB34PW73"/>
<dbReference type="GO" id="GO:0044614">
    <property type="term" value="C:nuclear pore cytoplasmic filaments"/>
    <property type="evidence" value="ECO:0007669"/>
    <property type="project" value="TreeGrafter"/>
</dbReference>
<evidence type="ECO:0000313" key="19">
    <source>
        <dbReference type="Proteomes" id="UP000030161"/>
    </source>
</evidence>
<dbReference type="GO" id="GO:0015031">
    <property type="term" value="P:protein transport"/>
    <property type="evidence" value="ECO:0007669"/>
    <property type="project" value="UniProtKB-KW"/>
</dbReference>